<evidence type="ECO:0000313" key="3">
    <source>
        <dbReference type="EMBL" id="CAI8051064.1"/>
    </source>
</evidence>
<evidence type="ECO:0000256" key="2">
    <source>
        <dbReference type="SAM" id="MobiDB-lite"/>
    </source>
</evidence>
<dbReference type="AlphaFoldDB" id="A0AA35TNT8"/>
<keyword evidence="4" id="KW-1185">Reference proteome</keyword>
<feature type="compositionally biased region" description="Basic and acidic residues" evidence="2">
    <location>
        <begin position="267"/>
        <end position="279"/>
    </location>
</feature>
<feature type="compositionally biased region" description="Acidic residues" evidence="2">
    <location>
        <begin position="280"/>
        <end position="290"/>
    </location>
</feature>
<feature type="region of interest" description="Disordered" evidence="2">
    <location>
        <begin position="175"/>
        <end position="198"/>
    </location>
</feature>
<accession>A0AA35TNT8</accession>
<dbReference type="EMBL" id="CASHTH010003900">
    <property type="protein sequence ID" value="CAI8051064.1"/>
    <property type="molecule type" value="Genomic_DNA"/>
</dbReference>
<feature type="compositionally biased region" description="Basic and acidic residues" evidence="2">
    <location>
        <begin position="183"/>
        <end position="198"/>
    </location>
</feature>
<protein>
    <submittedName>
        <fullName evidence="3">Uncharacterized protein</fullName>
    </submittedName>
</protein>
<feature type="compositionally biased region" description="Low complexity" evidence="2">
    <location>
        <begin position="244"/>
        <end position="256"/>
    </location>
</feature>
<keyword evidence="1" id="KW-0175">Coiled coil</keyword>
<comment type="caution">
    <text evidence="3">The sequence shown here is derived from an EMBL/GenBank/DDBJ whole genome shotgun (WGS) entry which is preliminary data.</text>
</comment>
<name>A0AA35TNT8_GEOBA</name>
<gene>
    <name evidence="3" type="ORF">GBAR_LOCUS27993</name>
</gene>
<proteinExistence type="predicted"/>
<evidence type="ECO:0000313" key="4">
    <source>
        <dbReference type="Proteomes" id="UP001174909"/>
    </source>
</evidence>
<feature type="region of interest" description="Disordered" evidence="2">
    <location>
        <begin position="244"/>
        <end position="319"/>
    </location>
</feature>
<feature type="compositionally biased region" description="Polar residues" evidence="2">
    <location>
        <begin position="310"/>
        <end position="319"/>
    </location>
</feature>
<feature type="coiled-coil region" evidence="1">
    <location>
        <begin position="2"/>
        <end position="74"/>
    </location>
</feature>
<organism evidence="3 4">
    <name type="scientific">Geodia barretti</name>
    <name type="common">Barrett's horny sponge</name>
    <dbReference type="NCBI Taxonomy" id="519541"/>
    <lineage>
        <taxon>Eukaryota</taxon>
        <taxon>Metazoa</taxon>
        <taxon>Porifera</taxon>
        <taxon>Demospongiae</taxon>
        <taxon>Heteroscleromorpha</taxon>
        <taxon>Tetractinellida</taxon>
        <taxon>Astrophorina</taxon>
        <taxon>Geodiidae</taxon>
        <taxon>Geodia</taxon>
    </lineage>
</organism>
<feature type="compositionally biased region" description="Pro residues" evidence="2">
    <location>
        <begin position="292"/>
        <end position="302"/>
    </location>
</feature>
<dbReference type="Proteomes" id="UP001174909">
    <property type="component" value="Unassembled WGS sequence"/>
</dbReference>
<sequence length="339" mass="38131">MAKAAKEQAVKYEEMLREVHQAGVVALEAEREEERGRHQEEVERLREDFDTRLHQELEELTQSHKAEVGLLQQQYQTQLDSLTLSHQQNMAQAREVIEKSVMTRTEKEFQCRLQQLQSEHTSQLRVVEEEGAERVAQVHQELERVKEELVEVRDVVEEHRGVLREREEERERLSLQVQAAVSGEKDREDQRDRQHREDTASLAILQKQLSALTNEKEALGSCLVMLQSSVSGCVQLASLVEQTLSPPSSTTTASQLWHTPSAIVQDRGVERSSDVREEGVAEGEEREEDTLTPPPPPPPTTTPAPGHTSGAESVASTGSVMWTKSATNLLSSGSLLRQV</sequence>
<evidence type="ECO:0000256" key="1">
    <source>
        <dbReference type="SAM" id="Coils"/>
    </source>
</evidence>
<reference evidence="3" key="1">
    <citation type="submission" date="2023-03" db="EMBL/GenBank/DDBJ databases">
        <authorList>
            <person name="Steffen K."/>
            <person name="Cardenas P."/>
        </authorList>
    </citation>
    <scope>NUCLEOTIDE SEQUENCE</scope>
</reference>